<dbReference type="Proteomes" id="UP000051530">
    <property type="component" value="Unassembled WGS sequence"/>
</dbReference>
<sequence>MIKNTRVRELVRLWDQFHVNTMVHQRKAPQNLKDFKQKNDLKNLKDSELKNKSEQENLFEKKNDSKQENVFEKKNESEQENDSKNHKDFGQENLFEKKNESEQENDSKNHKDFGQKNDTEQEKLFEKNNTSKNHKNNDSFSSALEIGEHQFLNAKSLKEISYHEKTVNFLKSSLPLEMIFHLVSKYDTFSLKAHLMTSTLKISLQFDILDKYISRINDLQLLEILTVVITILECLEKNIMKENNIINIIKNKQDQNIRLELFSLVELSHEKTTENLMKNRLSDRLTKISLTLCPLIKRRLLLFLLHHGHLDKFIIENFFQFEGTALQAVQSGFT</sequence>
<evidence type="ECO:0000256" key="1">
    <source>
        <dbReference type="SAM" id="MobiDB-lite"/>
    </source>
</evidence>
<feature type="region of interest" description="Disordered" evidence="1">
    <location>
        <begin position="98"/>
        <end position="117"/>
    </location>
</feature>
<keyword evidence="3" id="KW-1185">Reference proteome</keyword>
<evidence type="ECO:0000313" key="3">
    <source>
        <dbReference type="Proteomes" id="UP000051530"/>
    </source>
</evidence>
<dbReference type="EMBL" id="LGUB01000342">
    <property type="protein sequence ID" value="KRH93422.1"/>
    <property type="molecule type" value="Genomic_DNA"/>
</dbReference>
<organism evidence="2 3">
    <name type="scientific">Pseudoloma neurophilia</name>
    <dbReference type="NCBI Taxonomy" id="146866"/>
    <lineage>
        <taxon>Eukaryota</taxon>
        <taxon>Fungi</taxon>
        <taxon>Fungi incertae sedis</taxon>
        <taxon>Microsporidia</taxon>
        <taxon>Pseudoloma</taxon>
    </lineage>
</organism>
<dbReference type="AlphaFoldDB" id="A0A0R0M1C3"/>
<name>A0A0R0M1C3_9MICR</name>
<gene>
    <name evidence="2" type="ORF">M153_8940002224</name>
</gene>
<evidence type="ECO:0000313" key="2">
    <source>
        <dbReference type="EMBL" id="KRH93422.1"/>
    </source>
</evidence>
<feature type="compositionally biased region" description="Basic and acidic residues" evidence="1">
    <location>
        <begin position="33"/>
        <end position="90"/>
    </location>
</feature>
<proteinExistence type="predicted"/>
<reference evidence="2 3" key="1">
    <citation type="submission" date="2015-07" db="EMBL/GenBank/DDBJ databases">
        <title>The genome of Pseudoloma neurophilia, a relevant intracellular parasite of the zebrafish.</title>
        <authorList>
            <person name="Ndikumana S."/>
            <person name="Pelin A."/>
            <person name="Sanders J."/>
            <person name="Corradi N."/>
        </authorList>
    </citation>
    <scope>NUCLEOTIDE SEQUENCE [LARGE SCALE GENOMIC DNA]</scope>
    <source>
        <strain evidence="2 3">MK1</strain>
    </source>
</reference>
<dbReference type="VEuPathDB" id="MicrosporidiaDB:M153_8940002224"/>
<accession>A0A0R0M1C3</accession>
<feature type="region of interest" description="Disordered" evidence="1">
    <location>
        <begin position="30"/>
        <end position="90"/>
    </location>
</feature>
<protein>
    <submittedName>
        <fullName evidence="2">Uncharacterized protein</fullName>
    </submittedName>
</protein>
<comment type="caution">
    <text evidence="2">The sequence shown here is derived from an EMBL/GenBank/DDBJ whole genome shotgun (WGS) entry which is preliminary data.</text>
</comment>